<dbReference type="InterPro" id="IPR014782">
    <property type="entry name" value="Peptidase_M1_dom"/>
</dbReference>
<evidence type="ECO:0000313" key="3">
    <source>
        <dbReference type="EMBL" id="SET48566.1"/>
    </source>
</evidence>
<feature type="chain" id="PRO_5011646349" description="Peptidase M1 membrane alanine aminopeptidase domain-containing protein" evidence="1">
    <location>
        <begin position="22"/>
        <end position="416"/>
    </location>
</feature>
<evidence type="ECO:0000256" key="1">
    <source>
        <dbReference type="SAM" id="SignalP"/>
    </source>
</evidence>
<dbReference type="Proteomes" id="UP000198697">
    <property type="component" value="Unassembled WGS sequence"/>
</dbReference>
<dbReference type="Gene3D" id="1.10.390.10">
    <property type="entry name" value="Neutral Protease Domain 2"/>
    <property type="match status" value="1"/>
</dbReference>
<evidence type="ECO:0000259" key="2">
    <source>
        <dbReference type="Pfam" id="PF01433"/>
    </source>
</evidence>
<dbReference type="Pfam" id="PF01433">
    <property type="entry name" value="Peptidase_M1"/>
    <property type="match status" value="1"/>
</dbReference>
<gene>
    <name evidence="3" type="ORF">SAMN04487998_1984</name>
</gene>
<dbReference type="STRING" id="82805.SAMN04487998_1984"/>
<dbReference type="AlphaFoldDB" id="A0A1I0ESQ1"/>
<sequence length="416" mass="46697">MKRLLLFLLLTTLSASSPALATPSVRVTLQVEPEAHTFTCRYRFTLPASDTTSVVLLNLNRRYKLQQVQAPRAVQQSVTRVAYSIDTLQQIQVRYGPNPRRSRYIELVYTGNIDEGNYTDHVNFLSAHSLWLPFRPYQEYEIVPYQLTVRVPPGYQVRSTRPPSRQQAGRYTFAGTTSAIELTALVARQFYQAASTTGPPITFIKTGAPLTATDSVMLRRAAAIVAYYNRTIGRQDTISHFTAFLPGTNSGGAYGLLDNATIIPYSNFNVAETEDLLILAHEISHKWWGYGSFHDETDWLNEAFATYSSLLYLQASGDEAGYQQELARLAQSTAGTPPLWGFDRYKYEYPMHRRVMYNKGTGILHALRTRIGTEQFLNILATSAAQKTSTNPGFVRLVEQVAGPETGAWLLAELKR</sequence>
<dbReference type="OrthoDB" id="100605at2"/>
<feature type="domain" description="Peptidase M1 membrane alanine aminopeptidase" evidence="2">
    <location>
        <begin position="277"/>
        <end position="382"/>
    </location>
</feature>
<accession>A0A1I0ESQ1</accession>
<feature type="signal peptide" evidence="1">
    <location>
        <begin position="1"/>
        <end position="21"/>
    </location>
</feature>
<proteinExistence type="predicted"/>
<keyword evidence="1" id="KW-0732">Signal</keyword>
<dbReference type="InterPro" id="IPR027268">
    <property type="entry name" value="Peptidase_M4/M1_CTD_sf"/>
</dbReference>
<evidence type="ECO:0000313" key="4">
    <source>
        <dbReference type="Proteomes" id="UP000198697"/>
    </source>
</evidence>
<keyword evidence="4" id="KW-1185">Reference proteome</keyword>
<reference evidence="4" key="1">
    <citation type="submission" date="2016-10" db="EMBL/GenBank/DDBJ databases">
        <authorList>
            <person name="Varghese N."/>
            <person name="Submissions S."/>
        </authorList>
    </citation>
    <scope>NUCLEOTIDE SEQUENCE [LARGE SCALE GENOMIC DNA]</scope>
    <source>
        <strain evidence="4">DSM 15310</strain>
    </source>
</reference>
<organism evidence="3 4">
    <name type="scientific">Hymenobacter actinosclerus</name>
    <dbReference type="NCBI Taxonomy" id="82805"/>
    <lineage>
        <taxon>Bacteria</taxon>
        <taxon>Pseudomonadati</taxon>
        <taxon>Bacteroidota</taxon>
        <taxon>Cytophagia</taxon>
        <taxon>Cytophagales</taxon>
        <taxon>Hymenobacteraceae</taxon>
        <taxon>Hymenobacter</taxon>
    </lineage>
</organism>
<protein>
    <recommendedName>
        <fullName evidence="2">Peptidase M1 membrane alanine aminopeptidase domain-containing protein</fullName>
    </recommendedName>
</protein>
<dbReference type="EMBL" id="FOHS01000002">
    <property type="protein sequence ID" value="SET48566.1"/>
    <property type="molecule type" value="Genomic_DNA"/>
</dbReference>
<dbReference type="GO" id="GO:0008270">
    <property type="term" value="F:zinc ion binding"/>
    <property type="evidence" value="ECO:0007669"/>
    <property type="project" value="InterPro"/>
</dbReference>
<name>A0A1I0ESQ1_9BACT</name>
<dbReference type="GO" id="GO:0008237">
    <property type="term" value="F:metallopeptidase activity"/>
    <property type="evidence" value="ECO:0007669"/>
    <property type="project" value="InterPro"/>
</dbReference>
<dbReference type="SUPFAM" id="SSF55486">
    <property type="entry name" value="Metalloproteases ('zincins'), catalytic domain"/>
    <property type="match status" value="1"/>
</dbReference>
<dbReference type="RefSeq" id="WP_143069767.1">
    <property type="nucleotide sequence ID" value="NZ_FOHS01000002.1"/>
</dbReference>